<accession>A0A7S1C6J5</accession>
<name>A0A7S1C6J5_9STRA</name>
<feature type="domain" description="Clathrin/coatomer adaptor adaptin-like N-terminal" evidence="7">
    <location>
        <begin position="27"/>
        <end position="248"/>
    </location>
</feature>
<evidence type="ECO:0000259" key="7">
    <source>
        <dbReference type="Pfam" id="PF01602"/>
    </source>
</evidence>
<dbReference type="GO" id="GO:0030117">
    <property type="term" value="C:membrane coat"/>
    <property type="evidence" value="ECO:0007669"/>
    <property type="project" value="InterPro"/>
</dbReference>
<dbReference type="SUPFAM" id="SSF48371">
    <property type="entry name" value="ARM repeat"/>
    <property type="match status" value="1"/>
</dbReference>
<dbReference type="InterPro" id="IPR016024">
    <property type="entry name" value="ARM-type_fold"/>
</dbReference>
<reference evidence="8" key="1">
    <citation type="submission" date="2021-01" db="EMBL/GenBank/DDBJ databases">
        <authorList>
            <person name="Corre E."/>
            <person name="Pelletier E."/>
            <person name="Niang G."/>
            <person name="Scheremetjew M."/>
            <person name="Finn R."/>
            <person name="Kale V."/>
            <person name="Holt S."/>
            <person name="Cochrane G."/>
            <person name="Meng A."/>
            <person name="Brown T."/>
            <person name="Cohen L."/>
        </authorList>
    </citation>
    <scope>NUCLEOTIDE SEQUENCE</scope>
    <source>
        <strain evidence="8">Ms1</strain>
    </source>
</reference>
<keyword evidence="4" id="KW-0653">Protein transport</keyword>
<keyword evidence="5" id="KW-0472">Membrane</keyword>
<gene>
    <name evidence="8" type="ORF">BSP0115_LOCUS2755</name>
</gene>
<dbReference type="AlphaFoldDB" id="A0A7S1C6J5"/>
<evidence type="ECO:0000256" key="6">
    <source>
        <dbReference type="SAM" id="MobiDB-lite"/>
    </source>
</evidence>
<sequence>MAAATQAASKLGSGDAHFFEESATPEKIKKLLNNPSSGQVGVMEKTDGMKYLLAQMSKGRNVAEYFPDVVKNVIMKSVELKKMVYMYLVHHADANDECRELALLAINSFQRDLADPNQLIRSMALRVMTSIRVRDIVQLQIMAISKCATDSSPYVRKTAAHSLPKIFALAPDVKSELTEIIAKLLRDTAVMVVGSAVAAYWEVCPNNFELIHEHFRKLCAMLADIDEWGQVQIMTMLMRYARTQFLEPLARDGTNASSKPAAAAARGGAGGRGAGNISARTSASDYGAPYPSRHHGYGGGAGGGGGGGGGALSPSGSSTSSYSRDRNLGVRPSALDAYSARVYRPITEESLAAHDATEGGFSPTLDAGDVAQAPWASAVRR</sequence>
<feature type="compositionally biased region" description="Gly residues" evidence="6">
    <location>
        <begin position="297"/>
        <end position="311"/>
    </location>
</feature>
<evidence type="ECO:0000256" key="1">
    <source>
        <dbReference type="ARBA" id="ARBA00004308"/>
    </source>
</evidence>
<feature type="region of interest" description="Disordered" evidence="6">
    <location>
        <begin position="353"/>
        <end position="381"/>
    </location>
</feature>
<dbReference type="GO" id="GO:0012505">
    <property type="term" value="C:endomembrane system"/>
    <property type="evidence" value="ECO:0007669"/>
    <property type="project" value="UniProtKB-SubCell"/>
</dbReference>
<feature type="region of interest" description="Disordered" evidence="6">
    <location>
        <begin position="251"/>
        <end position="276"/>
    </location>
</feature>
<dbReference type="InterPro" id="IPR002553">
    <property type="entry name" value="Clathrin/coatomer_adapt-like_N"/>
</dbReference>
<proteinExistence type="inferred from homology"/>
<evidence type="ECO:0000256" key="4">
    <source>
        <dbReference type="ARBA" id="ARBA00022927"/>
    </source>
</evidence>
<evidence type="ECO:0000256" key="3">
    <source>
        <dbReference type="ARBA" id="ARBA00022448"/>
    </source>
</evidence>
<organism evidence="8">
    <name type="scientific">Bicosoecida sp. CB-2014</name>
    <dbReference type="NCBI Taxonomy" id="1486930"/>
    <lineage>
        <taxon>Eukaryota</taxon>
        <taxon>Sar</taxon>
        <taxon>Stramenopiles</taxon>
        <taxon>Bigyra</taxon>
        <taxon>Opalozoa</taxon>
        <taxon>Bicosoecida</taxon>
    </lineage>
</organism>
<dbReference type="InterPro" id="IPR011989">
    <property type="entry name" value="ARM-like"/>
</dbReference>
<protein>
    <recommendedName>
        <fullName evidence="7">Clathrin/coatomer adaptor adaptin-like N-terminal domain-containing protein</fullName>
    </recommendedName>
</protein>
<dbReference type="GO" id="GO:0016192">
    <property type="term" value="P:vesicle-mediated transport"/>
    <property type="evidence" value="ECO:0007669"/>
    <property type="project" value="InterPro"/>
</dbReference>
<comment type="subcellular location">
    <subcellularLocation>
        <location evidence="1">Endomembrane system</location>
    </subcellularLocation>
</comment>
<dbReference type="InterPro" id="IPR026739">
    <property type="entry name" value="AP_beta"/>
</dbReference>
<dbReference type="GO" id="GO:0006886">
    <property type="term" value="P:intracellular protein transport"/>
    <property type="evidence" value="ECO:0007669"/>
    <property type="project" value="InterPro"/>
</dbReference>
<dbReference type="EMBL" id="HBFS01004058">
    <property type="protein sequence ID" value="CAD8909551.1"/>
    <property type="molecule type" value="Transcribed_RNA"/>
</dbReference>
<evidence type="ECO:0000313" key="8">
    <source>
        <dbReference type="EMBL" id="CAD8909551.1"/>
    </source>
</evidence>
<dbReference type="Gene3D" id="1.25.10.10">
    <property type="entry name" value="Leucine-rich Repeat Variant"/>
    <property type="match status" value="1"/>
</dbReference>
<dbReference type="PANTHER" id="PTHR11134">
    <property type="entry name" value="ADAPTOR COMPLEX SUBUNIT BETA FAMILY MEMBER"/>
    <property type="match status" value="1"/>
</dbReference>
<comment type="similarity">
    <text evidence="2">Belongs to the adaptor complexes large subunit family.</text>
</comment>
<keyword evidence="3" id="KW-0813">Transport</keyword>
<dbReference type="Pfam" id="PF01602">
    <property type="entry name" value="Adaptin_N"/>
    <property type="match status" value="1"/>
</dbReference>
<evidence type="ECO:0000256" key="5">
    <source>
        <dbReference type="ARBA" id="ARBA00023136"/>
    </source>
</evidence>
<feature type="compositionally biased region" description="Low complexity" evidence="6">
    <location>
        <begin position="312"/>
        <end position="322"/>
    </location>
</feature>
<evidence type="ECO:0000256" key="2">
    <source>
        <dbReference type="ARBA" id="ARBA00006613"/>
    </source>
</evidence>
<feature type="region of interest" description="Disordered" evidence="6">
    <location>
        <begin position="297"/>
        <end position="328"/>
    </location>
</feature>